<dbReference type="GO" id="GO:0042393">
    <property type="term" value="F:histone binding"/>
    <property type="evidence" value="ECO:0007669"/>
    <property type="project" value="TreeGrafter"/>
</dbReference>
<accession>A0A6T6GI14</accession>
<gene>
    <name evidence="7" type="ORF">CAUS1442_LOCUS9615</name>
    <name evidence="8" type="ORF">CAUS1442_LOCUS9616</name>
</gene>
<organism evidence="7">
    <name type="scientific">Craspedostauros australis</name>
    <dbReference type="NCBI Taxonomy" id="1486917"/>
    <lineage>
        <taxon>Eukaryota</taxon>
        <taxon>Sar</taxon>
        <taxon>Stramenopiles</taxon>
        <taxon>Ochrophyta</taxon>
        <taxon>Bacillariophyta</taxon>
        <taxon>Bacillariophyceae</taxon>
        <taxon>Bacillariophycidae</taxon>
        <taxon>Naviculales</taxon>
        <taxon>Naviculaceae</taxon>
        <taxon>Craspedostauros</taxon>
    </lineage>
</organism>
<sequence length="213" mass="23082">MALVNVVDMVVLDNPTCFSNPFQFEITFECLQELEDDLEWKVLYVGSAKDSSHDQVLDEVLVGPVPVGTNKFVLQADAPDPSRLATDDLLGVTVVLVTCSYKEREFVRVGYYVNNEYNDPNALPPPPTMGDNGEAVPAAATPSLPNPIPIEHIQRQILADKPRVTKFPISWGEQDEAAATAAMPTQTNDNVAPMQEDSNMSFAMGGGIGATAE</sequence>
<evidence type="ECO:0000256" key="6">
    <source>
        <dbReference type="ARBA" id="ARBA00023242"/>
    </source>
</evidence>
<dbReference type="EMBL" id="HBEF01015349">
    <property type="protein sequence ID" value="CAD8337488.1"/>
    <property type="molecule type" value="Transcribed_RNA"/>
</dbReference>
<keyword evidence="5" id="KW-0143">Chaperone</keyword>
<evidence type="ECO:0000256" key="1">
    <source>
        <dbReference type="ARBA" id="ARBA00004123"/>
    </source>
</evidence>
<evidence type="ECO:0008006" key="9">
    <source>
        <dbReference type="Google" id="ProtNLM"/>
    </source>
</evidence>
<evidence type="ECO:0000256" key="3">
    <source>
        <dbReference type="ARBA" id="ARBA00023015"/>
    </source>
</evidence>
<protein>
    <recommendedName>
        <fullName evidence="9">Anti-silencing function protein 1</fullName>
    </recommendedName>
</protein>
<dbReference type="InterPro" id="IPR006818">
    <property type="entry name" value="ASF1-like"/>
</dbReference>
<evidence type="ECO:0000256" key="2">
    <source>
        <dbReference type="ARBA" id="ARBA00006051"/>
    </source>
</evidence>
<dbReference type="PANTHER" id="PTHR12040:SF0">
    <property type="entry name" value="HISTONE CHAPERONE ASF1"/>
    <property type="match status" value="1"/>
</dbReference>
<dbReference type="Gene3D" id="2.60.40.1490">
    <property type="entry name" value="Histone chaperone ASF1-like"/>
    <property type="match status" value="1"/>
</dbReference>
<dbReference type="GO" id="GO:0005634">
    <property type="term" value="C:nucleus"/>
    <property type="evidence" value="ECO:0007669"/>
    <property type="project" value="UniProtKB-SubCell"/>
</dbReference>
<dbReference type="EMBL" id="HBEF01015347">
    <property type="protein sequence ID" value="CAD8337487.1"/>
    <property type="molecule type" value="Transcribed_RNA"/>
</dbReference>
<comment type="similarity">
    <text evidence="2">Belongs to the ASF1 family.</text>
</comment>
<comment type="subcellular location">
    <subcellularLocation>
        <location evidence="1">Nucleus</location>
    </subcellularLocation>
</comment>
<dbReference type="GO" id="GO:0006335">
    <property type="term" value="P:DNA replication-dependent chromatin assembly"/>
    <property type="evidence" value="ECO:0007669"/>
    <property type="project" value="TreeGrafter"/>
</dbReference>
<keyword evidence="3" id="KW-0805">Transcription regulation</keyword>
<reference evidence="7" key="1">
    <citation type="submission" date="2021-01" db="EMBL/GenBank/DDBJ databases">
        <authorList>
            <person name="Corre E."/>
            <person name="Pelletier E."/>
            <person name="Niang G."/>
            <person name="Scheremetjew M."/>
            <person name="Finn R."/>
            <person name="Kale V."/>
            <person name="Holt S."/>
            <person name="Cochrane G."/>
            <person name="Meng A."/>
            <person name="Brown T."/>
            <person name="Cohen L."/>
        </authorList>
    </citation>
    <scope>NUCLEOTIDE SEQUENCE</scope>
    <source>
        <strain evidence="7">CCMP3328</strain>
    </source>
</reference>
<keyword evidence="4" id="KW-0804">Transcription</keyword>
<dbReference type="SUPFAM" id="SSF101546">
    <property type="entry name" value="ASF1-like"/>
    <property type="match status" value="1"/>
</dbReference>
<proteinExistence type="inferred from homology"/>
<evidence type="ECO:0000256" key="4">
    <source>
        <dbReference type="ARBA" id="ARBA00023163"/>
    </source>
</evidence>
<dbReference type="AlphaFoldDB" id="A0A6T6GI14"/>
<evidence type="ECO:0000313" key="8">
    <source>
        <dbReference type="EMBL" id="CAD8337488.1"/>
    </source>
</evidence>
<name>A0A6T6GI14_9STRA</name>
<keyword evidence="6" id="KW-0539">Nucleus</keyword>
<dbReference type="InterPro" id="IPR036747">
    <property type="entry name" value="ASF1-like_sf"/>
</dbReference>
<evidence type="ECO:0000256" key="5">
    <source>
        <dbReference type="ARBA" id="ARBA00023186"/>
    </source>
</evidence>
<dbReference type="Pfam" id="PF04729">
    <property type="entry name" value="ASF1_hist_chap"/>
    <property type="match status" value="1"/>
</dbReference>
<dbReference type="PANTHER" id="PTHR12040">
    <property type="entry name" value="ANTI-SILENCING PROTEIN 1"/>
    <property type="match status" value="1"/>
</dbReference>
<evidence type="ECO:0000313" key="7">
    <source>
        <dbReference type="EMBL" id="CAD8337487.1"/>
    </source>
</evidence>
<dbReference type="GO" id="GO:0000785">
    <property type="term" value="C:chromatin"/>
    <property type="evidence" value="ECO:0007669"/>
    <property type="project" value="TreeGrafter"/>
</dbReference>